<protein>
    <submittedName>
        <fullName evidence="5">Bacterio-opsin activator</fullName>
    </submittedName>
</protein>
<reference evidence="5 6" key="1">
    <citation type="submission" date="2017-09" db="EMBL/GenBank/DDBJ databases">
        <title>Genome sequences of Natrinema ejinorence JCM 13890T.</title>
        <authorList>
            <person name="Roh S.W."/>
            <person name="Kim Y.B."/>
            <person name="Kim J.Y."/>
        </authorList>
    </citation>
    <scope>NUCLEOTIDE SEQUENCE [LARGE SCALE GENOMIC DNA]</scope>
    <source>
        <strain evidence="5 6">JCM 13890</strain>
    </source>
</reference>
<name>A0A2A5QWX4_9EURY</name>
<dbReference type="InterPro" id="IPR007050">
    <property type="entry name" value="HTH_bacterioopsin"/>
</dbReference>
<dbReference type="InterPro" id="IPR036388">
    <property type="entry name" value="WH-like_DNA-bd_sf"/>
</dbReference>
<dbReference type="OrthoDB" id="27447at2157"/>
<organism evidence="5 6">
    <name type="scientific">Natrinema ejinorense</name>
    <dbReference type="NCBI Taxonomy" id="373386"/>
    <lineage>
        <taxon>Archaea</taxon>
        <taxon>Methanobacteriati</taxon>
        <taxon>Methanobacteriota</taxon>
        <taxon>Stenosarchaea group</taxon>
        <taxon>Halobacteria</taxon>
        <taxon>Halobacteriales</taxon>
        <taxon>Natrialbaceae</taxon>
        <taxon>Natrinema</taxon>
    </lineage>
</organism>
<dbReference type="Gene3D" id="1.10.10.10">
    <property type="entry name" value="Winged helix-like DNA-binding domain superfamily/Winged helix DNA-binding domain"/>
    <property type="match status" value="1"/>
</dbReference>
<evidence type="ECO:0000256" key="1">
    <source>
        <dbReference type="ARBA" id="ARBA00023015"/>
    </source>
</evidence>
<evidence type="ECO:0000259" key="3">
    <source>
        <dbReference type="Pfam" id="PF04967"/>
    </source>
</evidence>
<dbReference type="PANTHER" id="PTHR34236:SF1">
    <property type="entry name" value="DIMETHYL SULFOXIDE REDUCTASE TRANSCRIPTIONAL ACTIVATOR"/>
    <property type="match status" value="1"/>
</dbReference>
<feature type="domain" description="HVO-0513-like N-terminal" evidence="4">
    <location>
        <begin position="16"/>
        <end position="149"/>
    </location>
</feature>
<comment type="caution">
    <text evidence="5">The sequence shown here is derived from an EMBL/GenBank/DDBJ whole genome shotgun (WGS) entry which is preliminary data.</text>
</comment>
<evidence type="ECO:0000313" key="6">
    <source>
        <dbReference type="Proteomes" id="UP000219689"/>
    </source>
</evidence>
<dbReference type="PANTHER" id="PTHR34236">
    <property type="entry name" value="DIMETHYL SULFOXIDE REDUCTASE TRANSCRIPTIONAL ACTIVATOR"/>
    <property type="match status" value="1"/>
</dbReference>
<feature type="domain" description="HTH bat-type" evidence="3">
    <location>
        <begin position="160"/>
        <end position="211"/>
    </location>
</feature>
<dbReference type="Proteomes" id="UP000219689">
    <property type="component" value="Unassembled WGS sequence"/>
</dbReference>
<dbReference type="RefSeq" id="WP_097380273.1">
    <property type="nucleotide sequence ID" value="NZ_NXNI01000001.1"/>
</dbReference>
<proteinExistence type="predicted"/>
<dbReference type="InterPro" id="IPR056493">
    <property type="entry name" value="HVO_0513_N"/>
</dbReference>
<dbReference type="Pfam" id="PF24278">
    <property type="entry name" value="HVO_0513_N"/>
    <property type="match status" value="1"/>
</dbReference>
<dbReference type="Pfam" id="PF04967">
    <property type="entry name" value="HTH_10"/>
    <property type="match status" value="1"/>
</dbReference>
<keyword evidence="1" id="KW-0805">Transcription regulation</keyword>
<keyword evidence="6" id="KW-1185">Reference proteome</keyword>
<keyword evidence="2" id="KW-0804">Transcription</keyword>
<evidence type="ECO:0000313" key="5">
    <source>
        <dbReference type="EMBL" id="PCR91331.1"/>
    </source>
</evidence>
<sequence>MRYAKCIIITDEAGLHPVDKRIAEHTDLTRELLHNVSLLEDETIVTLFQLSGDRTALEEVLTDSRMVRKFHLSGRADTIHAYLHLERYDRLVRLMKMLRQFEFIIDTPLEYTRRGGLCVTLIGDVVSFQNAVPNIPDGITLKLLKTGTYEPNTDRLFSQLTDRQQEILRTAVDMGYYNVPREATHDAIGEELDCTGGTVGGHLRKIEAKILSQIVP</sequence>
<accession>A0A2A5QWX4</accession>
<evidence type="ECO:0000259" key="4">
    <source>
        <dbReference type="Pfam" id="PF24278"/>
    </source>
</evidence>
<evidence type="ECO:0000256" key="2">
    <source>
        <dbReference type="ARBA" id="ARBA00023163"/>
    </source>
</evidence>
<dbReference type="AlphaFoldDB" id="A0A2A5QWX4"/>
<gene>
    <name evidence="5" type="ORF">CP557_12825</name>
</gene>
<dbReference type="EMBL" id="NXNI01000001">
    <property type="protein sequence ID" value="PCR91331.1"/>
    <property type="molecule type" value="Genomic_DNA"/>
</dbReference>